<dbReference type="OrthoDB" id="823755at2759"/>
<proteinExistence type="predicted"/>
<sequence>MLNKPLKPMTLFSQFHHIPSFLDHLEKVENFEPPESIFAYLIEVYGVTDKTQGAIELFCTAPKFRRVPSVYSLNALMPVLCRSSKGLKLVPESLLNSQAMNTRVEESTFQELRKLGFCPGMVDYSNAISFLVNGKMGLGALDVVNQMKSDKIKLG</sequence>
<keyword evidence="2" id="KW-1185">Reference proteome</keyword>
<dbReference type="InterPro" id="IPR011990">
    <property type="entry name" value="TPR-like_helical_dom_sf"/>
</dbReference>
<protein>
    <submittedName>
        <fullName evidence="1">PPR CONTAINING PLANT-LIKE PROTEIN</fullName>
    </submittedName>
</protein>
<comment type="caution">
    <text evidence="1">The sequence shown here is derived from an EMBL/GenBank/DDBJ whole genome shotgun (WGS) entry which is preliminary data.</text>
</comment>
<organism evidence="1 2">
    <name type="scientific">Salix viminalis</name>
    <name type="common">Common osier</name>
    <name type="synonym">Basket willow</name>
    <dbReference type="NCBI Taxonomy" id="40686"/>
    <lineage>
        <taxon>Eukaryota</taxon>
        <taxon>Viridiplantae</taxon>
        <taxon>Streptophyta</taxon>
        <taxon>Embryophyta</taxon>
        <taxon>Tracheophyta</taxon>
        <taxon>Spermatophyta</taxon>
        <taxon>Magnoliopsida</taxon>
        <taxon>eudicotyledons</taxon>
        <taxon>Gunneridae</taxon>
        <taxon>Pentapetalae</taxon>
        <taxon>rosids</taxon>
        <taxon>fabids</taxon>
        <taxon>Malpighiales</taxon>
        <taxon>Salicaceae</taxon>
        <taxon>Saliceae</taxon>
        <taxon>Salix</taxon>
    </lineage>
</organism>
<evidence type="ECO:0000313" key="2">
    <source>
        <dbReference type="Proteomes" id="UP001151529"/>
    </source>
</evidence>
<evidence type="ECO:0000313" key="1">
    <source>
        <dbReference type="EMBL" id="KAJ6670207.1"/>
    </source>
</evidence>
<name>A0A9Q0NI84_SALVM</name>
<dbReference type="EMBL" id="JAPFFL010000094">
    <property type="protein sequence ID" value="KAJ6670207.1"/>
    <property type="molecule type" value="Genomic_DNA"/>
</dbReference>
<reference evidence="1 2" key="1">
    <citation type="journal article" date="2023" name="Int. J. Mol. Sci.">
        <title>De Novo Assembly and Annotation of 11 Diverse Shrub Willow (Salix) Genomes Reveals Novel Gene Organization in Sex-Linked Regions.</title>
        <authorList>
            <person name="Hyden B."/>
            <person name="Feng K."/>
            <person name="Yates T.B."/>
            <person name="Jawdy S."/>
            <person name="Cereghino C."/>
            <person name="Smart L.B."/>
            <person name="Muchero W."/>
        </authorList>
    </citation>
    <scope>NUCLEOTIDE SEQUENCE [LARGE SCALE GENOMIC DNA]</scope>
    <source>
        <tissue evidence="1">Shoot tip</tissue>
    </source>
</reference>
<gene>
    <name evidence="1" type="ORF">OIU85_030435</name>
</gene>
<dbReference type="AlphaFoldDB" id="A0A9Q0NI84"/>
<dbReference type="Gene3D" id="1.25.40.10">
    <property type="entry name" value="Tetratricopeptide repeat domain"/>
    <property type="match status" value="1"/>
</dbReference>
<dbReference type="Proteomes" id="UP001151529">
    <property type="component" value="Unassembled WGS sequence"/>
</dbReference>
<accession>A0A9Q0NI84</accession>